<name>A0A8J6HSY9_TENMO</name>
<keyword evidence="1" id="KW-0217">Developmental protein</keyword>
<feature type="domain" description="VWFC" evidence="2">
    <location>
        <begin position="587"/>
        <end position="649"/>
    </location>
</feature>
<dbReference type="SMART" id="SM00754">
    <property type="entry name" value="CHRD"/>
    <property type="match status" value="2"/>
</dbReference>
<evidence type="ECO:0000259" key="3">
    <source>
        <dbReference type="PROSITE" id="PS50933"/>
    </source>
</evidence>
<dbReference type="PROSITE" id="PS50933">
    <property type="entry name" value="CHRD"/>
    <property type="match status" value="3"/>
</dbReference>
<dbReference type="GO" id="GO:0009953">
    <property type="term" value="P:dorsal/ventral pattern formation"/>
    <property type="evidence" value="ECO:0007669"/>
    <property type="project" value="TreeGrafter"/>
</dbReference>
<dbReference type="Pfam" id="PF00093">
    <property type="entry name" value="VWC"/>
    <property type="match status" value="1"/>
</dbReference>
<dbReference type="InterPro" id="IPR052278">
    <property type="entry name" value="Chordin-like_regulators"/>
</dbReference>
<dbReference type="GO" id="GO:0030514">
    <property type="term" value="P:negative regulation of BMP signaling pathway"/>
    <property type="evidence" value="ECO:0007669"/>
    <property type="project" value="TreeGrafter"/>
</dbReference>
<evidence type="ECO:0000256" key="1">
    <source>
        <dbReference type="PROSITE-ProRule" id="PRU00230"/>
    </source>
</evidence>
<keyword evidence="5" id="KW-1185">Reference proteome</keyword>
<sequence>MFSRLRHVALHLDERYRNWELFADAGIDSDIIQDVVPQNVLDDEEKSSTKHYSALLTERSSLVLKNDYKLISNNQNKNNVVATGRFSFHKKNLYFSFYISDKAARPRSLQFADSEGNILEEFQLSRAGGLVNSLYQNATRKVCGVWRRVPHEYRKRFRQEKMYVVLVWGGDFTLSGQVMKYAALATENFSSLLEPSAGTSSQMTGAGGTAMVSFSTSVSTSIYLAVVFNGLFGADDVADVPLNVTLSLDDKKYILQEVVRVKKPHYELNMIEVRSPVTSADLRLLTRGRLLLTVSSVSKPEALRLSGSVMTKVTCELFQTTLASSPSDHNPHGTSGLAWLYLNNEGSLVYHVQINNLRSTPDNTTIITLVDMTTRRRTELEDLTPSFDFANGWANGTLAKLSPKVLEPLYSGDLAVNVATPNDTSLIRGRLVAKPVAEARDAPAPFLLKRENYTLPTSAVGLAWLYVDNDCCIHYDVTLWGLGSNDRKLELSLELLPMLAPGANNITRHLDEFQGNQVEGSPVDALNREEINRLENGVGFLKVNEKDTKITLLAATFRHVIVPSTCQSPPPDNDVRSIDDAGMGPSGDCLDEGKFYQEEAQWTSSANPCTMCFCQNGVNKCFTMECPEVICPAPYKLIKFPGECCPICGNSTSLIETNRNVPQKCIFNGQPYSPGSRFHPFLIPNGFDSCTVCTCNPVYLEIKCTRISNGKECCKNCVDYSMNGTFPGDDEVPLLAGIVPRKELPNKSAKQILAEGGCQNLYDLKRPYANGTEYHPSIDSLGEYKCVTCKCENGKPSCRRECDRAACDLIFKMKKKQRQQTGKWNSAQSCCTPRLCKKYRHKKNHRSLKS</sequence>
<organism evidence="4 5">
    <name type="scientific">Tenebrio molitor</name>
    <name type="common">Yellow mealworm beetle</name>
    <dbReference type="NCBI Taxonomy" id="7067"/>
    <lineage>
        <taxon>Eukaryota</taxon>
        <taxon>Metazoa</taxon>
        <taxon>Ecdysozoa</taxon>
        <taxon>Arthropoda</taxon>
        <taxon>Hexapoda</taxon>
        <taxon>Insecta</taxon>
        <taxon>Pterygota</taxon>
        <taxon>Neoptera</taxon>
        <taxon>Endopterygota</taxon>
        <taxon>Coleoptera</taxon>
        <taxon>Polyphaga</taxon>
        <taxon>Cucujiformia</taxon>
        <taxon>Tenebrionidae</taxon>
        <taxon>Tenebrio</taxon>
    </lineage>
</organism>
<dbReference type="PANTHER" id="PTHR46526:SF1">
    <property type="entry name" value="CHORDIN"/>
    <property type="match status" value="1"/>
</dbReference>
<gene>
    <name evidence="4" type="ORF">GEV33_003014</name>
</gene>
<dbReference type="Pfam" id="PF07452">
    <property type="entry name" value="CHRD"/>
    <property type="match status" value="1"/>
</dbReference>
<reference evidence="4" key="1">
    <citation type="journal article" date="2020" name="J Insects Food Feed">
        <title>The yellow mealworm (Tenebrio molitor) genome: a resource for the emerging insects as food and feed industry.</title>
        <authorList>
            <person name="Eriksson T."/>
            <person name="Andere A."/>
            <person name="Kelstrup H."/>
            <person name="Emery V."/>
            <person name="Picard C."/>
        </authorList>
    </citation>
    <scope>NUCLEOTIDE SEQUENCE</scope>
    <source>
        <strain evidence="4">Stoneville</strain>
        <tissue evidence="4">Whole head</tissue>
    </source>
</reference>
<dbReference type="GO" id="GO:0005615">
    <property type="term" value="C:extracellular space"/>
    <property type="evidence" value="ECO:0007669"/>
    <property type="project" value="TreeGrafter"/>
</dbReference>
<reference evidence="4" key="2">
    <citation type="submission" date="2021-08" db="EMBL/GenBank/DDBJ databases">
        <authorList>
            <person name="Eriksson T."/>
        </authorList>
    </citation>
    <scope>NUCLEOTIDE SEQUENCE</scope>
    <source>
        <strain evidence="4">Stoneville</strain>
        <tissue evidence="4">Whole head</tissue>
    </source>
</reference>
<evidence type="ECO:0000259" key="2">
    <source>
        <dbReference type="PROSITE" id="PS50184"/>
    </source>
</evidence>
<comment type="caution">
    <text evidence="4">The sequence shown here is derived from an EMBL/GenBank/DDBJ whole genome shotgun (WGS) entry which is preliminary data.</text>
</comment>
<feature type="domain" description="CHRD" evidence="3">
    <location>
        <begin position="185"/>
        <end position="314"/>
    </location>
</feature>
<dbReference type="Proteomes" id="UP000719412">
    <property type="component" value="Unassembled WGS sequence"/>
</dbReference>
<evidence type="ECO:0000313" key="4">
    <source>
        <dbReference type="EMBL" id="KAH0819777.1"/>
    </source>
</evidence>
<proteinExistence type="predicted"/>
<dbReference type="InterPro" id="IPR001007">
    <property type="entry name" value="VWF_dom"/>
</dbReference>
<evidence type="ECO:0000313" key="5">
    <source>
        <dbReference type="Proteomes" id="UP000719412"/>
    </source>
</evidence>
<accession>A0A8J6HSY9</accession>
<evidence type="ECO:0008006" key="6">
    <source>
        <dbReference type="Google" id="ProtNLM"/>
    </source>
</evidence>
<feature type="domain" description="CHRD" evidence="3">
    <location>
        <begin position="48"/>
        <end position="183"/>
    </location>
</feature>
<dbReference type="InterPro" id="IPR010895">
    <property type="entry name" value="CHRD"/>
</dbReference>
<protein>
    <recommendedName>
        <fullName evidence="6">Dorsal-ventral patterning protein Sog</fullName>
    </recommendedName>
</protein>
<dbReference type="SMART" id="SM00214">
    <property type="entry name" value="VWC"/>
    <property type="match status" value="2"/>
</dbReference>
<feature type="domain" description="CHRD" evidence="3">
    <location>
        <begin position="318"/>
        <end position="436"/>
    </location>
</feature>
<dbReference type="SUPFAM" id="SSF57603">
    <property type="entry name" value="FnI-like domain"/>
    <property type="match status" value="1"/>
</dbReference>
<dbReference type="PANTHER" id="PTHR46526">
    <property type="entry name" value="CHORDIN"/>
    <property type="match status" value="1"/>
</dbReference>
<dbReference type="GO" id="GO:0036122">
    <property type="term" value="F:BMP binding"/>
    <property type="evidence" value="ECO:0007669"/>
    <property type="project" value="TreeGrafter"/>
</dbReference>
<dbReference type="PROSITE" id="PS01208">
    <property type="entry name" value="VWFC_1"/>
    <property type="match status" value="1"/>
</dbReference>
<dbReference type="PROSITE" id="PS50184">
    <property type="entry name" value="VWFC_2"/>
    <property type="match status" value="1"/>
</dbReference>
<dbReference type="EMBL" id="JABDTM020013724">
    <property type="protein sequence ID" value="KAH0819777.1"/>
    <property type="molecule type" value="Genomic_DNA"/>
</dbReference>
<dbReference type="Gene3D" id="6.20.200.20">
    <property type="match status" value="1"/>
</dbReference>
<dbReference type="AlphaFoldDB" id="A0A8J6HSY9"/>